<name>A0A4Q7V492_PSEST</name>
<comment type="caution">
    <text evidence="1">The sequence shown here is derived from an EMBL/GenBank/DDBJ whole genome shotgun (WGS) entry which is preliminary data.</text>
</comment>
<organism evidence="1 2">
    <name type="scientific">Pseudonocardia sediminis</name>
    <dbReference type="NCBI Taxonomy" id="1397368"/>
    <lineage>
        <taxon>Bacteria</taxon>
        <taxon>Bacillati</taxon>
        <taxon>Actinomycetota</taxon>
        <taxon>Actinomycetes</taxon>
        <taxon>Pseudonocardiales</taxon>
        <taxon>Pseudonocardiaceae</taxon>
        <taxon>Pseudonocardia</taxon>
    </lineage>
</organism>
<accession>A0A4Q7V492</accession>
<evidence type="ECO:0000313" key="2">
    <source>
        <dbReference type="Proteomes" id="UP000291591"/>
    </source>
</evidence>
<dbReference type="Proteomes" id="UP000291591">
    <property type="component" value="Unassembled WGS sequence"/>
</dbReference>
<gene>
    <name evidence="1" type="ORF">EV383_4468</name>
</gene>
<reference evidence="1 2" key="1">
    <citation type="submission" date="2019-02" db="EMBL/GenBank/DDBJ databases">
        <title>Sequencing the genomes of 1000 actinobacteria strains.</title>
        <authorList>
            <person name="Klenk H.-P."/>
        </authorList>
    </citation>
    <scope>NUCLEOTIDE SEQUENCE [LARGE SCALE GENOMIC DNA]</scope>
    <source>
        <strain evidence="1 2">DSM 45779</strain>
    </source>
</reference>
<protein>
    <submittedName>
        <fullName evidence="1">Uncharacterized protein</fullName>
    </submittedName>
</protein>
<evidence type="ECO:0000313" key="1">
    <source>
        <dbReference type="EMBL" id="RZT87543.1"/>
    </source>
</evidence>
<sequence>MPSMTVSEFWTETNRVWLSLDRFRWGQAASLVLARVRPDLSAPLRGGPADPFYAVDSREPRSVAFAEYVNRRWEEA</sequence>
<keyword evidence="2" id="KW-1185">Reference proteome</keyword>
<dbReference type="AlphaFoldDB" id="A0A4Q7V492"/>
<dbReference type="EMBL" id="SHKL01000001">
    <property type="protein sequence ID" value="RZT87543.1"/>
    <property type="molecule type" value="Genomic_DNA"/>
</dbReference>
<proteinExistence type="predicted"/>